<evidence type="ECO:0000256" key="1">
    <source>
        <dbReference type="SAM" id="MobiDB-lite"/>
    </source>
</evidence>
<dbReference type="Proteomes" id="UP000315440">
    <property type="component" value="Unassembled WGS sequence"/>
</dbReference>
<protein>
    <submittedName>
        <fullName evidence="2">Uncharacterized protein</fullName>
    </submittedName>
</protein>
<comment type="caution">
    <text evidence="2">The sequence shown here is derived from an EMBL/GenBank/DDBJ whole genome shotgun (WGS) entry which is preliminary data.</text>
</comment>
<dbReference type="EMBL" id="SJPQ01000005">
    <property type="protein sequence ID" value="TWT86241.1"/>
    <property type="molecule type" value="Genomic_DNA"/>
</dbReference>
<name>A0A5C5ZH86_9BACT</name>
<feature type="region of interest" description="Disordered" evidence="1">
    <location>
        <begin position="1"/>
        <end position="22"/>
    </location>
</feature>
<organism evidence="2 3">
    <name type="scientific">Pseudobythopirellula maris</name>
    <dbReference type="NCBI Taxonomy" id="2527991"/>
    <lineage>
        <taxon>Bacteria</taxon>
        <taxon>Pseudomonadati</taxon>
        <taxon>Planctomycetota</taxon>
        <taxon>Planctomycetia</taxon>
        <taxon>Pirellulales</taxon>
        <taxon>Lacipirellulaceae</taxon>
        <taxon>Pseudobythopirellula</taxon>
    </lineage>
</organism>
<keyword evidence="3" id="KW-1185">Reference proteome</keyword>
<proteinExistence type="predicted"/>
<accession>A0A5C5ZH86</accession>
<sequence length="58" mass="6189">MRKDPAGRGGLRFLGASQPTHSHGRIGEVVSCDALSSTVRDGGLEDLRLKCLKLGRRG</sequence>
<reference evidence="2 3" key="1">
    <citation type="submission" date="2019-02" db="EMBL/GenBank/DDBJ databases">
        <title>Deep-cultivation of Planctomycetes and their phenomic and genomic characterization uncovers novel biology.</title>
        <authorList>
            <person name="Wiegand S."/>
            <person name="Jogler M."/>
            <person name="Boedeker C."/>
            <person name="Pinto D."/>
            <person name="Vollmers J."/>
            <person name="Rivas-Marin E."/>
            <person name="Kohn T."/>
            <person name="Peeters S.H."/>
            <person name="Heuer A."/>
            <person name="Rast P."/>
            <person name="Oberbeckmann S."/>
            <person name="Bunk B."/>
            <person name="Jeske O."/>
            <person name="Meyerdierks A."/>
            <person name="Storesund J.E."/>
            <person name="Kallscheuer N."/>
            <person name="Luecker S."/>
            <person name="Lage O.M."/>
            <person name="Pohl T."/>
            <person name="Merkel B.J."/>
            <person name="Hornburger P."/>
            <person name="Mueller R.-W."/>
            <person name="Bruemmer F."/>
            <person name="Labrenz M."/>
            <person name="Spormann A.M."/>
            <person name="Op Den Camp H."/>
            <person name="Overmann J."/>
            <person name="Amann R."/>
            <person name="Jetten M.S.M."/>
            <person name="Mascher T."/>
            <person name="Medema M.H."/>
            <person name="Devos D.P."/>
            <person name="Kaster A.-K."/>
            <person name="Ovreas L."/>
            <person name="Rohde M."/>
            <person name="Galperin M.Y."/>
            <person name="Jogler C."/>
        </authorList>
    </citation>
    <scope>NUCLEOTIDE SEQUENCE [LARGE SCALE GENOMIC DNA]</scope>
    <source>
        <strain evidence="2 3">Mal64</strain>
    </source>
</reference>
<evidence type="ECO:0000313" key="3">
    <source>
        <dbReference type="Proteomes" id="UP000315440"/>
    </source>
</evidence>
<evidence type="ECO:0000313" key="2">
    <source>
        <dbReference type="EMBL" id="TWT86241.1"/>
    </source>
</evidence>
<dbReference type="AlphaFoldDB" id="A0A5C5ZH86"/>
<gene>
    <name evidence="2" type="ORF">Mal64_37800</name>
</gene>